<evidence type="ECO:0000256" key="1">
    <source>
        <dbReference type="SAM" id="MobiDB-lite"/>
    </source>
</evidence>
<organism evidence="2 3">
    <name type="scientific">Scyliorhinus torazame</name>
    <name type="common">Cloudy catshark</name>
    <name type="synonym">Catulus torazame</name>
    <dbReference type="NCBI Taxonomy" id="75743"/>
    <lineage>
        <taxon>Eukaryota</taxon>
        <taxon>Metazoa</taxon>
        <taxon>Chordata</taxon>
        <taxon>Craniata</taxon>
        <taxon>Vertebrata</taxon>
        <taxon>Chondrichthyes</taxon>
        <taxon>Elasmobranchii</taxon>
        <taxon>Galeomorphii</taxon>
        <taxon>Galeoidea</taxon>
        <taxon>Carcharhiniformes</taxon>
        <taxon>Scyliorhinidae</taxon>
        <taxon>Scyliorhinus</taxon>
    </lineage>
</organism>
<evidence type="ECO:0000313" key="2">
    <source>
        <dbReference type="EMBL" id="GCB78415.1"/>
    </source>
</evidence>
<name>A0A401PZ59_SCYTO</name>
<comment type="caution">
    <text evidence="2">The sequence shown here is derived from an EMBL/GenBank/DDBJ whole genome shotgun (WGS) entry which is preliminary data.</text>
</comment>
<feature type="non-terminal residue" evidence="2">
    <location>
        <position position="1"/>
    </location>
</feature>
<dbReference type="OrthoDB" id="275177at2759"/>
<dbReference type="AlphaFoldDB" id="A0A401PZ59"/>
<accession>A0A401PZ59</accession>
<gene>
    <name evidence="2" type="ORF">scyTo_0019407</name>
</gene>
<protein>
    <submittedName>
        <fullName evidence="2">Uncharacterized protein</fullName>
    </submittedName>
</protein>
<proteinExistence type="predicted"/>
<dbReference type="Proteomes" id="UP000288216">
    <property type="component" value="Unassembled WGS sequence"/>
</dbReference>
<keyword evidence="3" id="KW-1185">Reference proteome</keyword>
<sequence length="35" mass="3733">SGKTVMANFLSDATEAIGGDYSPTQGVRTEQKMEL</sequence>
<evidence type="ECO:0000313" key="3">
    <source>
        <dbReference type="Proteomes" id="UP000288216"/>
    </source>
</evidence>
<feature type="region of interest" description="Disordered" evidence="1">
    <location>
        <begin position="14"/>
        <end position="35"/>
    </location>
</feature>
<dbReference type="EMBL" id="BFAA01014407">
    <property type="protein sequence ID" value="GCB78415.1"/>
    <property type="molecule type" value="Genomic_DNA"/>
</dbReference>
<reference evidence="2 3" key="1">
    <citation type="journal article" date="2018" name="Nat. Ecol. Evol.">
        <title>Shark genomes provide insights into elasmobranch evolution and the origin of vertebrates.</title>
        <authorList>
            <person name="Hara Y"/>
            <person name="Yamaguchi K"/>
            <person name="Onimaru K"/>
            <person name="Kadota M"/>
            <person name="Koyanagi M"/>
            <person name="Keeley SD"/>
            <person name="Tatsumi K"/>
            <person name="Tanaka K"/>
            <person name="Motone F"/>
            <person name="Kageyama Y"/>
            <person name="Nozu R"/>
            <person name="Adachi N"/>
            <person name="Nishimura O"/>
            <person name="Nakagawa R"/>
            <person name="Tanegashima C"/>
            <person name="Kiyatake I"/>
            <person name="Matsumoto R"/>
            <person name="Murakumo K"/>
            <person name="Nishida K"/>
            <person name="Terakita A"/>
            <person name="Kuratani S"/>
            <person name="Sato K"/>
            <person name="Hyodo S Kuraku.S."/>
        </authorList>
    </citation>
    <scope>NUCLEOTIDE SEQUENCE [LARGE SCALE GENOMIC DNA]</scope>
</reference>